<name>A0ABT0PI94_9GAMM</name>
<gene>
    <name evidence="1" type="ORF">M3P05_13705</name>
</gene>
<accession>A0ABT0PI94</accession>
<proteinExistence type="predicted"/>
<dbReference type="Proteomes" id="UP001203338">
    <property type="component" value="Unassembled WGS sequence"/>
</dbReference>
<evidence type="ECO:0000313" key="1">
    <source>
        <dbReference type="EMBL" id="MCL6270981.1"/>
    </source>
</evidence>
<evidence type="ECO:0000313" key="2">
    <source>
        <dbReference type="Proteomes" id="UP001203338"/>
    </source>
</evidence>
<reference evidence="1 2" key="1">
    <citation type="submission" date="2022-05" db="EMBL/GenBank/DDBJ databases">
        <authorList>
            <person name="Park J.-S."/>
        </authorList>
    </citation>
    <scope>NUCLEOTIDE SEQUENCE [LARGE SCALE GENOMIC DNA]</scope>
    <source>
        <strain evidence="1 2">2012CJ34-2</strain>
    </source>
</reference>
<organism evidence="1 2">
    <name type="scientific">Parendozoicomonas callyspongiae</name>
    <dbReference type="NCBI Taxonomy" id="2942213"/>
    <lineage>
        <taxon>Bacteria</taxon>
        <taxon>Pseudomonadati</taxon>
        <taxon>Pseudomonadota</taxon>
        <taxon>Gammaproteobacteria</taxon>
        <taxon>Oceanospirillales</taxon>
        <taxon>Endozoicomonadaceae</taxon>
        <taxon>Parendozoicomonas</taxon>
    </lineage>
</organism>
<dbReference type="RefSeq" id="WP_249700291.1">
    <property type="nucleotide sequence ID" value="NZ_JAMFLX010000018.1"/>
</dbReference>
<keyword evidence="2" id="KW-1185">Reference proteome</keyword>
<protein>
    <submittedName>
        <fullName evidence="1">Uncharacterized protein</fullName>
    </submittedName>
</protein>
<sequence length="287" mass="32044">MLPVEIQSWRIQLESSPTDEVIKLAEKFEDNKDKVDMVSHLNIMYSRGIIIDRFIHGVDYSISGEGAIGAEKNLGVYSFVGEDIGKDKDLINFDMGKPEGGVSFLWSRQEGGGQTLTAEERIPDSDSNVTLSAVSQDSIASYYASLSEVYAQKSRFSKLLLDMVRKGHHRPNMKMLFMFGSNQASLLNNVCQTKQATDTFCFLNPIMRDVLCSSKGMCQFVTAQGQQLKPVINEHGEVYQVIQSDPPGDANACGVEHCFTLSRDRKTWSRIEYKYPGRPSIIGYAQA</sequence>
<comment type="caution">
    <text evidence="1">The sequence shown here is derived from an EMBL/GenBank/DDBJ whole genome shotgun (WGS) entry which is preliminary data.</text>
</comment>
<dbReference type="EMBL" id="JAMFLX010000018">
    <property type="protein sequence ID" value="MCL6270981.1"/>
    <property type="molecule type" value="Genomic_DNA"/>
</dbReference>